<sequence>MPPPAAGSAPCSSQRRDFPWSPEGGGAWLVWRGYLGRRQRRRQRRRTGEAAPPGRRGKKFPRALSGWVGLAPSASFCTPCRPGLSCSGPGVCFFRGGEVGGTGSGELEWWFRGFLAFPDPWFSGLRSSPRAWGFVSSRARHREALSKGTVSQLPCPSARGRVADWWACCAGYLRPVKEPGL</sequence>
<protein>
    <submittedName>
        <fullName evidence="2">Uncharacterized protein</fullName>
    </submittedName>
</protein>
<feature type="compositionally biased region" description="Low complexity" evidence="1">
    <location>
        <begin position="1"/>
        <end position="13"/>
    </location>
</feature>
<keyword evidence="3" id="KW-1185">Reference proteome</keyword>
<dbReference type="AlphaFoldDB" id="A0A667H0T7"/>
<organism evidence="2 3">
    <name type="scientific">Lynx canadensis</name>
    <name type="common">Canada lynx</name>
    <name type="synonym">Felis canadensis</name>
    <dbReference type="NCBI Taxonomy" id="61383"/>
    <lineage>
        <taxon>Eukaryota</taxon>
        <taxon>Metazoa</taxon>
        <taxon>Chordata</taxon>
        <taxon>Craniata</taxon>
        <taxon>Vertebrata</taxon>
        <taxon>Euteleostomi</taxon>
        <taxon>Mammalia</taxon>
        <taxon>Eutheria</taxon>
        <taxon>Laurasiatheria</taxon>
        <taxon>Carnivora</taxon>
        <taxon>Feliformia</taxon>
        <taxon>Felidae</taxon>
        <taxon>Felinae</taxon>
        <taxon>Lynx</taxon>
    </lineage>
</organism>
<proteinExistence type="predicted"/>
<reference evidence="2" key="1">
    <citation type="submission" date="2025-08" db="UniProtKB">
        <authorList>
            <consortium name="Ensembl"/>
        </authorList>
    </citation>
    <scope>IDENTIFICATION</scope>
</reference>
<evidence type="ECO:0000256" key="1">
    <source>
        <dbReference type="SAM" id="MobiDB-lite"/>
    </source>
</evidence>
<reference evidence="2" key="2">
    <citation type="submission" date="2025-09" db="UniProtKB">
        <authorList>
            <consortium name="Ensembl"/>
        </authorList>
    </citation>
    <scope>IDENTIFICATION</scope>
</reference>
<feature type="region of interest" description="Disordered" evidence="1">
    <location>
        <begin position="1"/>
        <end position="26"/>
    </location>
</feature>
<dbReference type="Proteomes" id="UP000472241">
    <property type="component" value="Unplaced"/>
</dbReference>
<evidence type="ECO:0000313" key="3">
    <source>
        <dbReference type="Proteomes" id="UP000472241"/>
    </source>
</evidence>
<name>A0A667H0T7_LYNCA</name>
<dbReference type="Ensembl" id="ENSLCNT00005021997.1">
    <property type="protein sequence ID" value="ENSLCNP00005019645.1"/>
    <property type="gene ID" value="ENSLCNG00005012836.1"/>
</dbReference>
<accession>A0A667H0T7</accession>
<evidence type="ECO:0000313" key="2">
    <source>
        <dbReference type="Ensembl" id="ENSLCNP00005019645.1"/>
    </source>
</evidence>
<feature type="region of interest" description="Disordered" evidence="1">
    <location>
        <begin position="40"/>
        <end position="60"/>
    </location>
</feature>